<dbReference type="GO" id="GO:0031087">
    <property type="term" value="P:deadenylation-independent decapping of nuclear-transcribed mRNA"/>
    <property type="evidence" value="ECO:0007669"/>
    <property type="project" value="TreeGrafter"/>
</dbReference>
<dbReference type="GO" id="GO:0033962">
    <property type="term" value="P:P-body assembly"/>
    <property type="evidence" value="ECO:0007669"/>
    <property type="project" value="TreeGrafter"/>
</dbReference>
<evidence type="ECO:0000313" key="9">
    <source>
        <dbReference type="Proteomes" id="UP000267821"/>
    </source>
</evidence>
<comment type="similarity">
    <text evidence="2">Belongs to the EDC3 family.</text>
</comment>
<dbReference type="SUPFAM" id="SSF64153">
    <property type="entry name" value="YjeF N-terminal domain-like"/>
    <property type="match status" value="1"/>
</dbReference>
<dbReference type="InterPro" id="IPR004443">
    <property type="entry name" value="YjeF_N_dom"/>
</dbReference>
<dbReference type="STRING" id="1051890.A0A3N4L7T6"/>
<evidence type="ECO:0000256" key="3">
    <source>
        <dbReference type="ARBA" id="ARBA00015797"/>
    </source>
</evidence>
<organism evidence="8 9">
    <name type="scientific">Terfezia boudieri ATCC MYA-4762</name>
    <dbReference type="NCBI Taxonomy" id="1051890"/>
    <lineage>
        <taxon>Eukaryota</taxon>
        <taxon>Fungi</taxon>
        <taxon>Dikarya</taxon>
        <taxon>Ascomycota</taxon>
        <taxon>Pezizomycotina</taxon>
        <taxon>Pezizomycetes</taxon>
        <taxon>Pezizales</taxon>
        <taxon>Pezizaceae</taxon>
        <taxon>Terfezia</taxon>
    </lineage>
</organism>
<feature type="compositionally biased region" description="Pro residues" evidence="5">
    <location>
        <begin position="169"/>
        <end position="178"/>
    </location>
</feature>
<dbReference type="InParanoid" id="A0A3N4L7T6"/>
<dbReference type="EMBL" id="ML121602">
    <property type="protein sequence ID" value="RPB18964.1"/>
    <property type="molecule type" value="Genomic_DNA"/>
</dbReference>
<dbReference type="Pfam" id="PF09532">
    <property type="entry name" value="FDF"/>
    <property type="match status" value="1"/>
</dbReference>
<evidence type="ECO:0000259" key="7">
    <source>
        <dbReference type="PROSITE" id="PS51512"/>
    </source>
</evidence>
<feature type="region of interest" description="Disordered" evidence="5">
    <location>
        <begin position="165"/>
        <end position="194"/>
    </location>
</feature>
<feature type="compositionally biased region" description="Basic residues" evidence="5">
    <location>
        <begin position="448"/>
        <end position="462"/>
    </location>
</feature>
<evidence type="ECO:0000256" key="4">
    <source>
        <dbReference type="ARBA" id="ARBA00022490"/>
    </source>
</evidence>
<feature type="compositionally biased region" description="Polar residues" evidence="5">
    <location>
        <begin position="463"/>
        <end position="479"/>
    </location>
</feature>
<sequence length="796" mass="85778">MASEFIGLTVLITLKDPANTKLLGTIVNIINKDLVLANVTFLNNGYQIPTYTVQGPMIEGLDVVPANYPQEEEENIPPMQAQEVASPGPPQSAQTFQPQPTPPAVKHAAPPLASHFIDPAILSFTRAPPPAALASAARPPAAQVSTYSPLPLNYIAPPPQVTPVVAAAAPPPPPPPPRSTSSGPTSLRANQSVPALRQSPKILRQQEFESHPAQPPAALQSVARKLFTAPQRGPTLLKPVFQEYSLRDVAGESSAFDETDDALSALPNQSAAFSGKRSRRGGKGRRDSIQDSIGATGARSTPLGYGMSILGSGKQQRKHSKNGHYQNGNDEEGWATEDVNDIRETEFDFQGNLDRFDKKTVFSQIRAEDTTADEARLVSFNRLPQRKDKVQPLRKNYKNTENVLGTYANGQPLEDRDTWNSPVVGEEDSSESDDFRRGRDGAVNSGRSSRRAMSRSVPRRPSTKQGSATTSALMTQGASSSGGGPVNINAPDPKSRGSIRISSNTRPGQAMNPLDSERNRVCPIVSPLQMLDVERIAETEMGLEEILMTENAARGIASVAIQAFGTRLTSQNHNPLPVVLVFAGNNKTGARAIAAGRHLKNHHVRVMVCVVGLDREDELLENVRRQLNIFRNAGGRVVRLSELATSLKSIDAPPELIIDGLLGIHIAFEDLRTDDQATAYELVNFANKSSASVLSVDVPSGIDGHTGELAMLDSDSGDRGHGQGSFCVRARWVVSLGAPKTGLLSALDRGLGQGWKLFVADVGIPSAAWRKYGSRRRHGVEFGAEWVMLVEHVMGH</sequence>
<feature type="domain" description="DFDF" evidence="7">
    <location>
        <begin position="335"/>
        <end position="371"/>
    </location>
</feature>
<reference evidence="8 9" key="1">
    <citation type="journal article" date="2018" name="Nat. Ecol. Evol.">
        <title>Pezizomycetes genomes reveal the molecular basis of ectomycorrhizal truffle lifestyle.</title>
        <authorList>
            <person name="Murat C."/>
            <person name="Payen T."/>
            <person name="Noel B."/>
            <person name="Kuo A."/>
            <person name="Morin E."/>
            <person name="Chen J."/>
            <person name="Kohler A."/>
            <person name="Krizsan K."/>
            <person name="Balestrini R."/>
            <person name="Da Silva C."/>
            <person name="Montanini B."/>
            <person name="Hainaut M."/>
            <person name="Levati E."/>
            <person name="Barry K.W."/>
            <person name="Belfiori B."/>
            <person name="Cichocki N."/>
            <person name="Clum A."/>
            <person name="Dockter R.B."/>
            <person name="Fauchery L."/>
            <person name="Guy J."/>
            <person name="Iotti M."/>
            <person name="Le Tacon F."/>
            <person name="Lindquist E.A."/>
            <person name="Lipzen A."/>
            <person name="Malagnac F."/>
            <person name="Mello A."/>
            <person name="Molinier V."/>
            <person name="Miyauchi S."/>
            <person name="Poulain J."/>
            <person name="Riccioni C."/>
            <person name="Rubini A."/>
            <person name="Sitrit Y."/>
            <person name="Splivallo R."/>
            <person name="Traeger S."/>
            <person name="Wang M."/>
            <person name="Zifcakova L."/>
            <person name="Wipf D."/>
            <person name="Zambonelli A."/>
            <person name="Paolocci F."/>
            <person name="Nowrousian M."/>
            <person name="Ottonello S."/>
            <person name="Baldrian P."/>
            <person name="Spatafora J.W."/>
            <person name="Henrissat B."/>
            <person name="Nagy L.G."/>
            <person name="Aury J.M."/>
            <person name="Wincker P."/>
            <person name="Grigoriev I.V."/>
            <person name="Bonfante P."/>
            <person name="Martin F.M."/>
        </authorList>
    </citation>
    <scope>NUCLEOTIDE SEQUENCE [LARGE SCALE GENOMIC DNA]</scope>
    <source>
        <strain evidence="8 9">ATCC MYA-4762</strain>
    </source>
</reference>
<dbReference type="Proteomes" id="UP000267821">
    <property type="component" value="Unassembled WGS sequence"/>
</dbReference>
<name>A0A3N4L7T6_9PEZI</name>
<gene>
    <name evidence="8" type="ORF">L211DRAFT_843101</name>
</gene>
<dbReference type="Gene3D" id="3.40.50.10260">
    <property type="entry name" value="YjeF N-terminal domain"/>
    <property type="match status" value="1"/>
</dbReference>
<evidence type="ECO:0000259" key="6">
    <source>
        <dbReference type="PROSITE" id="PS51385"/>
    </source>
</evidence>
<evidence type="ECO:0000313" key="8">
    <source>
        <dbReference type="EMBL" id="RPB18964.1"/>
    </source>
</evidence>
<feature type="region of interest" description="Disordered" evidence="5">
    <location>
        <begin position="82"/>
        <end position="108"/>
    </location>
</feature>
<feature type="domain" description="YjeF N-terminal" evidence="6">
    <location>
        <begin position="530"/>
        <end position="770"/>
    </location>
</feature>
<dbReference type="GO" id="GO:0003729">
    <property type="term" value="F:mRNA binding"/>
    <property type="evidence" value="ECO:0007669"/>
    <property type="project" value="TreeGrafter"/>
</dbReference>
<feature type="compositionally biased region" description="Polar residues" evidence="5">
    <location>
        <begin position="179"/>
        <end position="193"/>
    </location>
</feature>
<dbReference type="AlphaFoldDB" id="A0A3N4L7T6"/>
<feature type="region of interest" description="Disordered" evidence="5">
    <location>
        <begin position="389"/>
        <end position="517"/>
    </location>
</feature>
<dbReference type="InterPro" id="IPR019050">
    <property type="entry name" value="FDF_dom"/>
</dbReference>
<dbReference type="SMART" id="SM01199">
    <property type="entry name" value="FDF"/>
    <property type="match status" value="1"/>
</dbReference>
<dbReference type="OrthoDB" id="10030313at2759"/>
<evidence type="ECO:0000256" key="2">
    <source>
        <dbReference type="ARBA" id="ARBA00006610"/>
    </source>
</evidence>
<dbReference type="FunCoup" id="A0A3N4L7T6">
    <property type="interactions" value="126"/>
</dbReference>
<dbReference type="Pfam" id="PF03853">
    <property type="entry name" value="YjeF_N"/>
    <property type="match status" value="1"/>
</dbReference>
<protein>
    <recommendedName>
        <fullName evidence="3">Enhancer of mRNA-decapping protein 3</fullName>
    </recommendedName>
</protein>
<dbReference type="PANTHER" id="PTHR13612:SF0">
    <property type="entry name" value="ENHANCER OF MRNA-DECAPPING PROTEIN 3"/>
    <property type="match status" value="1"/>
</dbReference>
<dbReference type="InterPro" id="IPR025762">
    <property type="entry name" value="DFDF"/>
</dbReference>
<dbReference type="GO" id="GO:0000932">
    <property type="term" value="C:P-body"/>
    <property type="evidence" value="ECO:0007669"/>
    <property type="project" value="UniProtKB-SubCell"/>
</dbReference>
<evidence type="ECO:0000256" key="1">
    <source>
        <dbReference type="ARBA" id="ARBA00004201"/>
    </source>
</evidence>
<feature type="region of interest" description="Disordered" evidence="5">
    <location>
        <begin position="266"/>
        <end position="334"/>
    </location>
</feature>
<dbReference type="PANTHER" id="PTHR13612">
    <property type="entry name" value="ENHANCER OF MRNA-DECAPPING PROTEIN 3"/>
    <property type="match status" value="1"/>
</dbReference>
<dbReference type="PROSITE" id="PS51512">
    <property type="entry name" value="DFDF"/>
    <property type="match status" value="1"/>
</dbReference>
<dbReference type="InterPro" id="IPR036652">
    <property type="entry name" value="YjeF_N_dom_sf"/>
</dbReference>
<comment type="subcellular location">
    <subcellularLocation>
        <location evidence="1">Cytoplasm</location>
        <location evidence="1">P-body</location>
    </subcellularLocation>
</comment>
<dbReference type="PROSITE" id="PS51385">
    <property type="entry name" value="YJEF_N"/>
    <property type="match status" value="1"/>
</dbReference>
<keyword evidence="9" id="KW-1185">Reference proteome</keyword>
<accession>A0A3N4L7T6</accession>
<evidence type="ECO:0000256" key="5">
    <source>
        <dbReference type="SAM" id="MobiDB-lite"/>
    </source>
</evidence>
<keyword evidence="4" id="KW-0963">Cytoplasm</keyword>
<proteinExistence type="inferred from homology"/>